<feature type="transmembrane region" description="Helical" evidence="2">
    <location>
        <begin position="20"/>
        <end position="39"/>
    </location>
</feature>
<comment type="caution">
    <text evidence="3">The sequence shown here is derived from an EMBL/GenBank/DDBJ whole genome shotgun (WGS) entry which is preliminary data.</text>
</comment>
<evidence type="ECO:0000313" key="4">
    <source>
        <dbReference type="Proteomes" id="UP000681075"/>
    </source>
</evidence>
<accession>A0A8S8XH14</accession>
<proteinExistence type="predicted"/>
<keyword evidence="2" id="KW-0472">Membrane</keyword>
<feature type="compositionally biased region" description="Low complexity" evidence="1">
    <location>
        <begin position="74"/>
        <end position="94"/>
    </location>
</feature>
<evidence type="ECO:0000256" key="2">
    <source>
        <dbReference type="SAM" id="Phobius"/>
    </source>
</evidence>
<protein>
    <submittedName>
        <fullName evidence="3">Uncharacterized protein</fullName>
    </submittedName>
</protein>
<feature type="region of interest" description="Disordered" evidence="1">
    <location>
        <begin position="59"/>
        <end position="94"/>
    </location>
</feature>
<evidence type="ECO:0000313" key="3">
    <source>
        <dbReference type="EMBL" id="GIL40440.1"/>
    </source>
</evidence>
<gene>
    <name evidence="3" type="ORF">TMPK1_26770</name>
</gene>
<sequence>MAILHEDEAAEAFDTPRAKFPIAKAVIAGVCVLATLWLARDLPLARWVGLGGGDAPPPVIARPQPQPAAPAPAPQVVAPPAATTTPTGFVPPQQLLQPNLQTAPQPAPVANDPPPVGTDPARATLIDQIGAVQMQLVLARLKRELAQAQSETSKLGYDTGGEPAGVEALLDRMADRDGVRPRGLAVQAVFGRDGDWAARLTLPGEGSRVVRKGEVLNDRWRVESIDERSVVLVAVHGEARQVLRPGVGTPRATDYEGDEPAPRPATKAAPAAPPPDAAVTQAPVAGSMLRTR</sequence>
<dbReference type="AlphaFoldDB" id="A0A8S8XH14"/>
<dbReference type="RefSeq" id="WP_420243538.1">
    <property type="nucleotide sequence ID" value="NZ_BOPV01000001.1"/>
</dbReference>
<dbReference type="Proteomes" id="UP000681075">
    <property type="component" value="Unassembled WGS sequence"/>
</dbReference>
<feature type="compositionally biased region" description="Pro residues" evidence="1">
    <location>
        <begin position="59"/>
        <end position="73"/>
    </location>
</feature>
<dbReference type="EMBL" id="BOPV01000001">
    <property type="protein sequence ID" value="GIL40440.1"/>
    <property type="molecule type" value="Genomic_DNA"/>
</dbReference>
<organism evidence="3 4">
    <name type="scientific">Roseiterribacter gracilis</name>
    <dbReference type="NCBI Taxonomy" id="2812848"/>
    <lineage>
        <taxon>Bacteria</taxon>
        <taxon>Pseudomonadati</taxon>
        <taxon>Pseudomonadota</taxon>
        <taxon>Alphaproteobacteria</taxon>
        <taxon>Rhodospirillales</taxon>
        <taxon>Roseiterribacteraceae</taxon>
        <taxon>Roseiterribacter</taxon>
    </lineage>
</organism>
<keyword evidence="4" id="KW-1185">Reference proteome</keyword>
<evidence type="ECO:0000256" key="1">
    <source>
        <dbReference type="SAM" id="MobiDB-lite"/>
    </source>
</evidence>
<reference evidence="3" key="1">
    <citation type="submission" date="2021-02" db="EMBL/GenBank/DDBJ databases">
        <title>Genome sequence of Rhodospirillales sp. strain TMPK1 isolated from soil.</title>
        <authorList>
            <person name="Nakai R."/>
            <person name="Kusada H."/>
            <person name="Tamaki H."/>
        </authorList>
    </citation>
    <scope>NUCLEOTIDE SEQUENCE</scope>
    <source>
        <strain evidence="3">TMPK1</strain>
    </source>
</reference>
<name>A0A8S8XH14_9PROT</name>
<dbReference type="NCBIfam" id="TIGR03021">
    <property type="entry name" value="pilP_fam"/>
    <property type="match status" value="1"/>
</dbReference>
<keyword evidence="2" id="KW-0812">Transmembrane</keyword>
<keyword evidence="2" id="KW-1133">Transmembrane helix</keyword>
<dbReference type="InterPro" id="IPR022753">
    <property type="entry name" value="T4SS_pilus_biogen_PilP"/>
</dbReference>
<feature type="region of interest" description="Disordered" evidence="1">
    <location>
        <begin position="245"/>
        <end position="292"/>
    </location>
</feature>